<dbReference type="AlphaFoldDB" id="A0AAJ0GS37"/>
<evidence type="ECO:0000313" key="2">
    <source>
        <dbReference type="Proteomes" id="UP001273166"/>
    </source>
</evidence>
<dbReference type="RefSeq" id="XP_062720847.1">
    <property type="nucleotide sequence ID" value="XM_062862410.1"/>
</dbReference>
<sequence length="210" mass="23368">MDGVEEKTGRGPDLIVVVGGFGRSEFLQSELRRNLGRNNVAFTGRDGMIAVKHGAAMHGALGNFVAMNQHEADQFNLPQVTNVPPTIHIRSRVARYSYGYSVPNGAWNAITWFVTKGQDVDFSATFTLPRNAFIFTIQNRPCAVIYRSPQSAPSNEEARQECRIKCERPDILGQLQSVPVRMRLMGSGMQFEVHGAGNEQETTFTVLYPY</sequence>
<proteinExistence type="predicted"/>
<comment type="caution">
    <text evidence="1">The sequence shown here is derived from an EMBL/GenBank/DDBJ whole genome shotgun (WGS) entry which is preliminary data.</text>
</comment>
<dbReference type="Proteomes" id="UP001273166">
    <property type="component" value="Unassembled WGS sequence"/>
</dbReference>
<organism evidence="1 2">
    <name type="scientific">Chaetomium strumarium</name>
    <dbReference type="NCBI Taxonomy" id="1170767"/>
    <lineage>
        <taxon>Eukaryota</taxon>
        <taxon>Fungi</taxon>
        <taxon>Dikarya</taxon>
        <taxon>Ascomycota</taxon>
        <taxon>Pezizomycotina</taxon>
        <taxon>Sordariomycetes</taxon>
        <taxon>Sordariomycetidae</taxon>
        <taxon>Sordariales</taxon>
        <taxon>Chaetomiaceae</taxon>
        <taxon>Chaetomium</taxon>
    </lineage>
</organism>
<gene>
    <name evidence="1" type="ORF">B0T15DRAFT_188125</name>
</gene>
<name>A0AAJ0GS37_9PEZI</name>
<protein>
    <submittedName>
        <fullName evidence="1">Uncharacterized protein</fullName>
    </submittedName>
</protein>
<keyword evidence="2" id="KW-1185">Reference proteome</keyword>
<evidence type="ECO:0000313" key="1">
    <source>
        <dbReference type="EMBL" id="KAK3305067.1"/>
    </source>
</evidence>
<accession>A0AAJ0GS37</accession>
<reference evidence="1" key="1">
    <citation type="journal article" date="2023" name="Mol. Phylogenet. Evol.">
        <title>Genome-scale phylogeny and comparative genomics of the fungal order Sordariales.</title>
        <authorList>
            <person name="Hensen N."/>
            <person name="Bonometti L."/>
            <person name="Westerberg I."/>
            <person name="Brannstrom I.O."/>
            <person name="Guillou S."/>
            <person name="Cros-Aarteil S."/>
            <person name="Calhoun S."/>
            <person name="Haridas S."/>
            <person name="Kuo A."/>
            <person name="Mondo S."/>
            <person name="Pangilinan J."/>
            <person name="Riley R."/>
            <person name="LaButti K."/>
            <person name="Andreopoulos B."/>
            <person name="Lipzen A."/>
            <person name="Chen C."/>
            <person name="Yan M."/>
            <person name="Daum C."/>
            <person name="Ng V."/>
            <person name="Clum A."/>
            <person name="Steindorff A."/>
            <person name="Ohm R.A."/>
            <person name="Martin F."/>
            <person name="Silar P."/>
            <person name="Natvig D.O."/>
            <person name="Lalanne C."/>
            <person name="Gautier V."/>
            <person name="Ament-Velasquez S.L."/>
            <person name="Kruys A."/>
            <person name="Hutchinson M.I."/>
            <person name="Powell A.J."/>
            <person name="Barry K."/>
            <person name="Miller A.N."/>
            <person name="Grigoriev I.V."/>
            <person name="Debuchy R."/>
            <person name="Gladieux P."/>
            <person name="Hiltunen Thoren M."/>
            <person name="Johannesson H."/>
        </authorList>
    </citation>
    <scope>NUCLEOTIDE SEQUENCE</scope>
    <source>
        <strain evidence="1">CBS 333.67</strain>
    </source>
</reference>
<reference evidence="1" key="2">
    <citation type="submission" date="2023-06" db="EMBL/GenBank/DDBJ databases">
        <authorList>
            <consortium name="Lawrence Berkeley National Laboratory"/>
            <person name="Mondo S.J."/>
            <person name="Hensen N."/>
            <person name="Bonometti L."/>
            <person name="Westerberg I."/>
            <person name="Brannstrom I.O."/>
            <person name="Guillou S."/>
            <person name="Cros-Aarteil S."/>
            <person name="Calhoun S."/>
            <person name="Haridas S."/>
            <person name="Kuo A."/>
            <person name="Pangilinan J."/>
            <person name="Riley R."/>
            <person name="Labutti K."/>
            <person name="Andreopoulos B."/>
            <person name="Lipzen A."/>
            <person name="Chen C."/>
            <person name="Yanf M."/>
            <person name="Daum C."/>
            <person name="Ng V."/>
            <person name="Clum A."/>
            <person name="Steindorff A."/>
            <person name="Ohm R."/>
            <person name="Martin F."/>
            <person name="Silar P."/>
            <person name="Natvig D."/>
            <person name="Lalanne C."/>
            <person name="Gautier V."/>
            <person name="Ament-Velasquez S.L."/>
            <person name="Kruys A."/>
            <person name="Hutchinson M.I."/>
            <person name="Powell A.J."/>
            <person name="Barry K."/>
            <person name="Miller A.N."/>
            <person name="Grigoriev I.V."/>
            <person name="Debuchy R."/>
            <person name="Gladieux P."/>
            <person name="Thoren M.H."/>
            <person name="Johannesson H."/>
        </authorList>
    </citation>
    <scope>NUCLEOTIDE SEQUENCE</scope>
    <source>
        <strain evidence="1">CBS 333.67</strain>
    </source>
</reference>
<dbReference type="EMBL" id="JAUDZG010000004">
    <property type="protein sequence ID" value="KAK3305067.1"/>
    <property type="molecule type" value="Genomic_DNA"/>
</dbReference>
<dbReference type="GeneID" id="87881239"/>